<dbReference type="AlphaFoldDB" id="A0A498RD56"/>
<feature type="transmembrane region" description="Helical" evidence="1">
    <location>
        <begin position="16"/>
        <end position="34"/>
    </location>
</feature>
<feature type="transmembrane region" description="Helical" evidence="1">
    <location>
        <begin position="67"/>
        <end position="91"/>
    </location>
</feature>
<feature type="domain" description="Potassium channel" evidence="2">
    <location>
        <begin position="224"/>
        <end position="272"/>
    </location>
</feature>
<dbReference type="Gene3D" id="1.10.287.70">
    <property type="match status" value="1"/>
</dbReference>
<keyword evidence="3" id="KW-0813">Transport</keyword>
<keyword evidence="1" id="KW-0812">Transmembrane</keyword>
<evidence type="ECO:0000313" key="4">
    <source>
        <dbReference type="Proteomes" id="UP000277811"/>
    </source>
</evidence>
<dbReference type="PRINTS" id="PR00169">
    <property type="entry name" value="KCHANNEL"/>
</dbReference>
<dbReference type="InterPro" id="IPR013099">
    <property type="entry name" value="K_chnl_dom"/>
</dbReference>
<feature type="transmembrane region" description="Helical" evidence="1">
    <location>
        <begin position="103"/>
        <end position="124"/>
    </location>
</feature>
<accession>A0A498RD56</accession>
<dbReference type="Pfam" id="PF07885">
    <property type="entry name" value="Ion_trans_2"/>
    <property type="match status" value="1"/>
</dbReference>
<evidence type="ECO:0000313" key="3">
    <source>
        <dbReference type="EMBL" id="VBB09391.1"/>
    </source>
</evidence>
<sequence>MNQFINVFLRLIRNNYLAKPVLITSTSVVVSYYFPDLTAEIVRKDIPRVLFHKAANLPLSVYTQLSIFFILAILLASCLMAFYGVWGLVRYIMARNHQGKRKIILILVTYVYMIVAFANTYYLITYVTDFLDSLYKYRIYYEISQNQELKNLMIEKEMRVRDFSSFSGFHDRFWSGVDTKDAVQLWMPDSYRQVPDPVPVAFIFKALNYRPPQVIHYLGGNKLSVYTDCVYFSTTTITTLGYGDIAPQSGLSKLLVSLEAVLGQVLLALGIASAFSGIPAVRHFIKTVPRPKKDR</sequence>
<keyword evidence="3" id="KW-0406">Ion transport</keyword>
<keyword evidence="1" id="KW-0472">Membrane</keyword>
<dbReference type="GO" id="GO:0034220">
    <property type="term" value="P:monoatomic ion transmembrane transport"/>
    <property type="evidence" value="ECO:0007669"/>
    <property type="project" value="UniProtKB-KW"/>
</dbReference>
<proteinExistence type="predicted"/>
<organism evidence="3 4">
    <name type="scientific">Lucifera butyrica</name>
    <dbReference type="NCBI Taxonomy" id="1351585"/>
    <lineage>
        <taxon>Bacteria</taxon>
        <taxon>Bacillati</taxon>
        <taxon>Bacillota</taxon>
        <taxon>Negativicutes</taxon>
        <taxon>Veillonellales</taxon>
        <taxon>Veillonellaceae</taxon>
        <taxon>Lucifera</taxon>
    </lineage>
</organism>
<keyword evidence="3" id="KW-0407">Ion channel</keyword>
<protein>
    <submittedName>
        <fullName evidence="3">Voltage-gated potassium channel</fullName>
    </submittedName>
</protein>
<evidence type="ECO:0000256" key="1">
    <source>
        <dbReference type="SAM" id="Phobius"/>
    </source>
</evidence>
<feature type="transmembrane region" description="Helical" evidence="1">
    <location>
        <begin position="261"/>
        <end position="285"/>
    </location>
</feature>
<dbReference type="RefSeq" id="WP_207858358.1">
    <property type="nucleotide sequence ID" value="NZ_UPPP01000116.1"/>
</dbReference>
<evidence type="ECO:0000259" key="2">
    <source>
        <dbReference type="Pfam" id="PF07885"/>
    </source>
</evidence>
<dbReference type="Proteomes" id="UP000277811">
    <property type="component" value="Unassembled WGS sequence"/>
</dbReference>
<reference evidence="3 4" key="1">
    <citation type="submission" date="2018-06" db="EMBL/GenBank/DDBJ databases">
        <authorList>
            <person name="Strepis N."/>
        </authorList>
    </citation>
    <scope>NUCLEOTIDE SEQUENCE [LARGE SCALE GENOMIC DNA]</scope>
    <source>
        <strain evidence="3">LUCI</strain>
    </source>
</reference>
<dbReference type="SUPFAM" id="SSF81324">
    <property type="entry name" value="Voltage-gated potassium channels"/>
    <property type="match status" value="1"/>
</dbReference>
<keyword evidence="4" id="KW-1185">Reference proteome</keyword>
<gene>
    <name evidence="3" type="ORF">LUCI_4681</name>
</gene>
<name>A0A498RD56_9FIRM</name>
<dbReference type="EMBL" id="UPPP01000116">
    <property type="protein sequence ID" value="VBB09391.1"/>
    <property type="molecule type" value="Genomic_DNA"/>
</dbReference>
<keyword evidence="1" id="KW-1133">Transmembrane helix</keyword>